<keyword evidence="3" id="KW-0863">Zinc-finger</keyword>
<keyword evidence="6" id="KW-0804">Transcription</keyword>
<dbReference type="PROSITE" id="PS01359">
    <property type="entry name" value="ZF_PHD_1"/>
    <property type="match status" value="1"/>
</dbReference>
<accession>A0A6A7A0W9</accession>
<organism evidence="9 10">
    <name type="scientific">Ophiobolus disseminans</name>
    <dbReference type="NCBI Taxonomy" id="1469910"/>
    <lineage>
        <taxon>Eukaryota</taxon>
        <taxon>Fungi</taxon>
        <taxon>Dikarya</taxon>
        <taxon>Ascomycota</taxon>
        <taxon>Pezizomycotina</taxon>
        <taxon>Dothideomycetes</taxon>
        <taxon>Pleosporomycetidae</taxon>
        <taxon>Pleosporales</taxon>
        <taxon>Pleosporineae</taxon>
        <taxon>Phaeosphaeriaceae</taxon>
        <taxon>Ophiobolus</taxon>
    </lineage>
</organism>
<keyword evidence="2" id="KW-0479">Metal-binding</keyword>
<evidence type="ECO:0000256" key="6">
    <source>
        <dbReference type="ARBA" id="ARBA00023163"/>
    </source>
</evidence>
<keyword evidence="4" id="KW-0862">Zinc</keyword>
<evidence type="ECO:0000313" key="10">
    <source>
        <dbReference type="Proteomes" id="UP000799424"/>
    </source>
</evidence>
<sequence>MVARREQFSGNILLYNYLSAKRAPVFLTRSLSRALEVHRHQLENGSTAKFDGDNHALRAVWKPPSDKDLNDIMARVQQPSGSFVLEVHDIKSISKRNGPNQFKSNPARKSRVLLREQCTIQVSVFLPSANHPSISVPAQGATLRSAAKDINRTVSVETDRIIIKPDDFKNHVGVVQTIKAYKMYISINFDLPVDAELLYTHLAEDPGVIPEPSTRLTTTWANILECPPGKVVLPLRDRKDSLDFGLEVTMYWASSQIVSSLVAHNTRLRATEQLGTPLSPSPPRESAIHQPSIKLTFVYANETVTRKGLACPHEGCHRRRAKDIEDFRMHLDSWHDYFKYRATPKGLDAEGNETWVFECDISDHKSEQRASARATEPFDIRTVAPRQPFNQTRYLNEGNDEYQRMSKLEKRHMAHRAPATLLGGKSMPPRWRTPAQVRDMPPREKRRYPVPAAPAGITFVRSSSRRPLSTGEDISESDDEVDEEWIKLRKSAEFIKDKLLPDNVKCFLKGLDQHLWAEQLHSDLHVGDAVIRFARVSGEWIRQEEVFKAFKNKVDELLEDQEISQEVYAACLKIAQTQKSSAHGGKETMEMSQRLSQLEFRPRIHEQNRTRVTDPGTLTPVTADSDGDVNMQEFTLSSHACVRADDYDGSGWVPPYDLCLCGQDAQVARAQIGCTGMDCIRRHFHYDCIKERWKINLSLRALRMSSWVCADCNLASPRN</sequence>
<dbReference type="GO" id="GO:0008270">
    <property type="term" value="F:zinc ion binding"/>
    <property type="evidence" value="ECO:0007669"/>
    <property type="project" value="UniProtKB-KW"/>
</dbReference>
<evidence type="ECO:0000256" key="1">
    <source>
        <dbReference type="ARBA" id="ARBA00007416"/>
    </source>
</evidence>
<comment type="similarity">
    <text evidence="1">Belongs to the VEFS (VRN2-EMF2-FIS2-SU(Z)12) family.</text>
</comment>
<dbReference type="AlphaFoldDB" id="A0A6A7A0W9"/>
<evidence type="ECO:0000259" key="8">
    <source>
        <dbReference type="Pfam" id="PF09733"/>
    </source>
</evidence>
<evidence type="ECO:0000256" key="2">
    <source>
        <dbReference type="ARBA" id="ARBA00022723"/>
    </source>
</evidence>
<evidence type="ECO:0000313" key="9">
    <source>
        <dbReference type="EMBL" id="KAF2826528.1"/>
    </source>
</evidence>
<keyword evidence="5" id="KW-0805">Transcription regulation</keyword>
<dbReference type="Pfam" id="PF09733">
    <property type="entry name" value="VEFS-Box"/>
    <property type="match status" value="1"/>
</dbReference>
<evidence type="ECO:0000256" key="3">
    <source>
        <dbReference type="ARBA" id="ARBA00022771"/>
    </source>
</evidence>
<feature type="domain" description="Polycomb protein VEFS-Box" evidence="8">
    <location>
        <begin position="459"/>
        <end position="557"/>
    </location>
</feature>
<proteinExistence type="inferred from homology"/>
<evidence type="ECO:0000256" key="7">
    <source>
        <dbReference type="SAM" id="MobiDB-lite"/>
    </source>
</evidence>
<evidence type="ECO:0000256" key="5">
    <source>
        <dbReference type="ARBA" id="ARBA00023015"/>
    </source>
</evidence>
<dbReference type="Proteomes" id="UP000799424">
    <property type="component" value="Unassembled WGS sequence"/>
</dbReference>
<keyword evidence="10" id="KW-1185">Reference proteome</keyword>
<dbReference type="OrthoDB" id="166746at2759"/>
<reference evidence="9" key="1">
    <citation type="journal article" date="2020" name="Stud. Mycol.">
        <title>101 Dothideomycetes genomes: a test case for predicting lifestyles and emergence of pathogens.</title>
        <authorList>
            <person name="Haridas S."/>
            <person name="Albert R."/>
            <person name="Binder M."/>
            <person name="Bloem J."/>
            <person name="Labutti K."/>
            <person name="Salamov A."/>
            <person name="Andreopoulos B."/>
            <person name="Baker S."/>
            <person name="Barry K."/>
            <person name="Bills G."/>
            <person name="Bluhm B."/>
            <person name="Cannon C."/>
            <person name="Castanera R."/>
            <person name="Culley D."/>
            <person name="Daum C."/>
            <person name="Ezra D."/>
            <person name="Gonzalez J."/>
            <person name="Henrissat B."/>
            <person name="Kuo A."/>
            <person name="Liang C."/>
            <person name="Lipzen A."/>
            <person name="Lutzoni F."/>
            <person name="Magnuson J."/>
            <person name="Mondo S."/>
            <person name="Nolan M."/>
            <person name="Ohm R."/>
            <person name="Pangilinan J."/>
            <person name="Park H.-J."/>
            <person name="Ramirez L."/>
            <person name="Alfaro M."/>
            <person name="Sun H."/>
            <person name="Tritt A."/>
            <person name="Yoshinaga Y."/>
            <person name="Zwiers L.-H."/>
            <person name="Turgeon B."/>
            <person name="Goodwin S."/>
            <person name="Spatafora J."/>
            <person name="Crous P."/>
            <person name="Grigoriev I."/>
        </authorList>
    </citation>
    <scope>NUCLEOTIDE SEQUENCE</scope>
    <source>
        <strain evidence="9">CBS 113818</strain>
    </source>
</reference>
<gene>
    <name evidence="9" type="ORF">CC86DRAFT_323881</name>
</gene>
<dbReference type="InterPro" id="IPR019135">
    <property type="entry name" value="Polycomb_protein_VEFS-Box"/>
</dbReference>
<dbReference type="InterPro" id="IPR019786">
    <property type="entry name" value="Zinc_finger_PHD-type_CS"/>
</dbReference>
<evidence type="ECO:0000256" key="4">
    <source>
        <dbReference type="ARBA" id="ARBA00022833"/>
    </source>
</evidence>
<feature type="region of interest" description="Disordered" evidence="7">
    <location>
        <begin position="420"/>
        <end position="449"/>
    </location>
</feature>
<name>A0A6A7A0W9_9PLEO</name>
<protein>
    <recommendedName>
        <fullName evidence="8">Polycomb protein VEFS-Box domain-containing protein</fullName>
    </recommendedName>
</protein>
<dbReference type="CDD" id="cd21552">
    <property type="entry name" value="VEFS-box_ctSUZ12-like"/>
    <property type="match status" value="1"/>
</dbReference>
<dbReference type="EMBL" id="MU006226">
    <property type="protein sequence ID" value="KAF2826528.1"/>
    <property type="molecule type" value="Genomic_DNA"/>
</dbReference>